<dbReference type="RefSeq" id="WP_008489673.1">
    <property type="nucleotide sequence ID" value="NZ_AMRG01000016.1"/>
</dbReference>
<evidence type="ECO:0000313" key="1">
    <source>
        <dbReference type="EMBL" id="EKE80838.1"/>
    </source>
</evidence>
<name>K2JZF6_9GAMM</name>
<dbReference type="PANTHER" id="PTHR21485">
    <property type="entry name" value="HAD SUPERFAMILY MEMBERS CMAS AND KDSC"/>
    <property type="match status" value="1"/>
</dbReference>
<dbReference type="Pfam" id="PF02348">
    <property type="entry name" value="CTP_transf_3"/>
    <property type="match status" value="1"/>
</dbReference>
<gene>
    <name evidence="1" type="ORF">A10D4_11509</name>
</gene>
<dbReference type="STRING" id="740709.A10D4_11509"/>
<dbReference type="InterPro" id="IPR029044">
    <property type="entry name" value="Nucleotide-diphossugar_trans"/>
</dbReference>
<organism evidence="1 2">
    <name type="scientific">Idiomarina xiamenensis 10-D-4</name>
    <dbReference type="NCBI Taxonomy" id="740709"/>
    <lineage>
        <taxon>Bacteria</taxon>
        <taxon>Pseudomonadati</taxon>
        <taxon>Pseudomonadota</taxon>
        <taxon>Gammaproteobacteria</taxon>
        <taxon>Alteromonadales</taxon>
        <taxon>Idiomarinaceae</taxon>
        <taxon>Idiomarina</taxon>
    </lineage>
</organism>
<dbReference type="PATRIC" id="fig|740709.3.peg.2326"/>
<sequence>MQTTFAFIFARGGSKGLPRKNLLSLMGKPLLQRAIESAQAVAEIEQVFVSTDDDEIAALAQQCGAELIRRPPELAQDRSPEWLAWQHAINHVRAQGRDFQRFISVPTTSPLRATDDLQRCLQALDEHTDMVVTVTAAARSPYFNMLTMNAEGYVQLAATSSQAVHHRQAAPPVYDMTTVAYVTRPEFVLTGAGVLSGRTKAVEIPKQRAVDIDDRYDFITAEAYLRAESNT</sequence>
<dbReference type="PANTHER" id="PTHR21485:SF6">
    <property type="entry name" value="N-ACYLNEURAMINATE CYTIDYLYLTRANSFERASE-RELATED"/>
    <property type="match status" value="1"/>
</dbReference>
<dbReference type="EMBL" id="AMRG01000016">
    <property type="protein sequence ID" value="EKE80838.1"/>
    <property type="molecule type" value="Genomic_DNA"/>
</dbReference>
<dbReference type="Proteomes" id="UP000014115">
    <property type="component" value="Unassembled WGS sequence"/>
</dbReference>
<dbReference type="GO" id="GO:0008781">
    <property type="term" value="F:N-acylneuraminate cytidylyltransferase activity"/>
    <property type="evidence" value="ECO:0007669"/>
    <property type="project" value="TreeGrafter"/>
</dbReference>
<evidence type="ECO:0000313" key="2">
    <source>
        <dbReference type="Proteomes" id="UP000014115"/>
    </source>
</evidence>
<keyword evidence="2" id="KW-1185">Reference proteome</keyword>
<proteinExistence type="predicted"/>
<dbReference type="Gene3D" id="3.90.550.10">
    <property type="entry name" value="Spore Coat Polysaccharide Biosynthesis Protein SpsA, Chain A"/>
    <property type="match status" value="1"/>
</dbReference>
<dbReference type="CDD" id="cd02513">
    <property type="entry name" value="CMP-NeuAc_Synthase"/>
    <property type="match status" value="1"/>
</dbReference>
<dbReference type="eggNOG" id="COG1083">
    <property type="taxonomic scope" value="Bacteria"/>
</dbReference>
<accession>K2JZF6</accession>
<dbReference type="InterPro" id="IPR003329">
    <property type="entry name" value="Cytidylyl_trans"/>
</dbReference>
<dbReference type="SUPFAM" id="SSF53448">
    <property type="entry name" value="Nucleotide-diphospho-sugar transferases"/>
    <property type="match status" value="1"/>
</dbReference>
<keyword evidence="1" id="KW-0808">Transferase</keyword>
<comment type="caution">
    <text evidence="1">The sequence shown here is derived from an EMBL/GenBank/DDBJ whole genome shotgun (WGS) entry which is preliminary data.</text>
</comment>
<reference evidence="1 2" key="1">
    <citation type="journal article" date="2012" name="J. Bacteriol.">
        <title>Genome Sequence of Idiomarina xiamenensis Type Strain 10-D-4.</title>
        <authorList>
            <person name="Lai Q."/>
            <person name="Wang L."/>
            <person name="Wang W."/>
            <person name="Shao Z."/>
        </authorList>
    </citation>
    <scope>NUCLEOTIDE SEQUENCE [LARGE SCALE GENOMIC DNA]</scope>
    <source>
        <strain evidence="1 2">10-D-4</strain>
    </source>
</reference>
<dbReference type="OrthoDB" id="9805604at2"/>
<dbReference type="AlphaFoldDB" id="K2JZF6"/>
<keyword evidence="1" id="KW-0548">Nucleotidyltransferase</keyword>
<protein>
    <submittedName>
        <fullName evidence="1">N-acylneuraminate cytidylyltransferase</fullName>
    </submittedName>
</protein>
<dbReference type="InterPro" id="IPR050793">
    <property type="entry name" value="CMP-NeuNAc_synthase"/>
</dbReference>